<feature type="transmembrane region" description="Helical" evidence="11">
    <location>
        <begin position="149"/>
        <end position="172"/>
    </location>
</feature>
<evidence type="ECO:0000259" key="12">
    <source>
        <dbReference type="PROSITE" id="PS50893"/>
    </source>
</evidence>
<dbReference type="Pfam" id="PF01061">
    <property type="entry name" value="ABC2_membrane"/>
    <property type="match status" value="1"/>
</dbReference>
<sequence length="696" mass="78028">MEATVLMGLLQPAPETFDLFDDLILLSEGYMVYQGPREDVLEFFESLGFKIPSRKGVADFLQEVTSKKDQAQYWADPSKPYVFIPVSEIAIAFKNSRFGKSMETTLSVPYDKSRSHPSSLSKTKYAASRWELLNSCFAREILLITRHGFLYVFRTLQVAFVAFITGTIFLRTRIHPRDEINGNLYISALFFGVVHMMFNGFTELSLMIYRLPVFYKHRDNLFHPPWIWSVVSFILRVPYSVVEAIVWSCVVYYTIGFAPSPGRFFRFMFVKFVVHQMAIGLFRMLAAIARDIVIANTFGSAAILIVLLLGGFLVPKDEIKPWWTWASWLSPLQYAQRAVSVNEFTATRWKKISITRNGTVGDNVLHAHGLPTDEYWYWLGVGVLVFYAVLFNVVVTLALIYLNPLNKAPTVVPDETEQGSVTSNVGNEKSISEAPSAESSSKKGMILPFQPLAMTFQNVNYFVDMPKEMKEQGIPETRLQLLSNVSGVFSPGVLTALVGSSGAGKTTLLDVLSGRKTGGYIEGDIKISGFPKEQKTFARISGYVEQNDIHSPQVTVEESLWFSSSLRLPKEMSKAQRSFVEEVMRLVELDRLRNAIVGLPGSSGLSTEQRKRLTIAVELVANPSIIFMDEPTSGLDARAAAIVMRTIRNTVDTGRTVVCTIHQPSIDIFEAFDELLLLKRGGRIIYGGKLGVNSQF</sequence>
<dbReference type="FunFam" id="3.40.50.300:FF:000059">
    <property type="entry name" value="ABC transporter G family member 40"/>
    <property type="match status" value="1"/>
</dbReference>
<dbReference type="GO" id="GO:0005886">
    <property type="term" value="C:plasma membrane"/>
    <property type="evidence" value="ECO:0007669"/>
    <property type="project" value="UniProtKB-ARBA"/>
</dbReference>
<dbReference type="GO" id="GO:0016887">
    <property type="term" value="F:ATP hydrolysis activity"/>
    <property type="evidence" value="ECO:0007669"/>
    <property type="project" value="InterPro"/>
</dbReference>
<dbReference type="Pfam" id="PF00005">
    <property type="entry name" value="ABC_tran"/>
    <property type="match status" value="1"/>
</dbReference>
<dbReference type="EMBL" id="VEPZ02001150">
    <property type="protein sequence ID" value="KAE8691071.1"/>
    <property type="molecule type" value="Genomic_DNA"/>
</dbReference>
<dbReference type="InterPro" id="IPR003439">
    <property type="entry name" value="ABC_transporter-like_ATP-bd"/>
</dbReference>
<dbReference type="SMART" id="SM00382">
    <property type="entry name" value="AAA"/>
    <property type="match status" value="1"/>
</dbReference>
<keyword evidence="7" id="KW-0067">ATP-binding</keyword>
<comment type="similarity">
    <text evidence="2">Belongs to the ABC transporter superfamily. ABCG family. PDR (TC 3.A.1.205) subfamily.</text>
</comment>
<dbReference type="GO" id="GO:0140359">
    <property type="term" value="F:ABC-type transporter activity"/>
    <property type="evidence" value="ECO:0007669"/>
    <property type="project" value="InterPro"/>
</dbReference>
<dbReference type="InterPro" id="IPR027417">
    <property type="entry name" value="P-loop_NTPase"/>
</dbReference>
<comment type="subcellular location">
    <subcellularLocation>
        <location evidence="1">Membrane</location>
        <topology evidence="1">Multi-pass membrane protein</topology>
    </subcellularLocation>
</comment>
<feature type="transmembrane region" description="Helical" evidence="11">
    <location>
        <begin position="184"/>
        <end position="209"/>
    </location>
</feature>
<keyword evidence="14" id="KW-1185">Reference proteome</keyword>
<feature type="transmembrane region" description="Helical" evidence="11">
    <location>
        <begin position="230"/>
        <end position="255"/>
    </location>
</feature>
<evidence type="ECO:0000256" key="8">
    <source>
        <dbReference type="ARBA" id="ARBA00022989"/>
    </source>
</evidence>
<feature type="domain" description="ABC transporter" evidence="12">
    <location>
        <begin position="454"/>
        <end position="696"/>
    </location>
</feature>
<evidence type="ECO:0000313" key="14">
    <source>
        <dbReference type="Proteomes" id="UP000436088"/>
    </source>
</evidence>
<evidence type="ECO:0000256" key="10">
    <source>
        <dbReference type="SAM" id="MobiDB-lite"/>
    </source>
</evidence>
<evidence type="ECO:0000256" key="6">
    <source>
        <dbReference type="ARBA" id="ARBA00022741"/>
    </source>
</evidence>
<dbReference type="InterPro" id="IPR043926">
    <property type="entry name" value="ABCG_dom"/>
</dbReference>
<dbReference type="CDD" id="cd03232">
    <property type="entry name" value="ABCG_PDR_domain2"/>
    <property type="match status" value="1"/>
</dbReference>
<dbReference type="InterPro" id="IPR003593">
    <property type="entry name" value="AAA+_ATPase"/>
</dbReference>
<dbReference type="InterPro" id="IPR013525">
    <property type="entry name" value="ABC2_TM"/>
</dbReference>
<keyword evidence="9 11" id="KW-0472">Membrane</keyword>
<keyword evidence="4 11" id="KW-0812">Transmembrane</keyword>
<keyword evidence="5" id="KW-0677">Repeat</keyword>
<name>A0A6A2ZGD5_HIBSY</name>
<reference evidence="13" key="1">
    <citation type="submission" date="2019-09" db="EMBL/GenBank/DDBJ databases">
        <title>Draft genome information of white flower Hibiscus syriacus.</title>
        <authorList>
            <person name="Kim Y.-M."/>
        </authorList>
    </citation>
    <scope>NUCLEOTIDE SEQUENCE [LARGE SCALE GENOMIC DNA]</scope>
    <source>
        <strain evidence="13">YM2019G1</strain>
    </source>
</reference>
<evidence type="ECO:0000313" key="13">
    <source>
        <dbReference type="EMBL" id="KAE8691071.1"/>
    </source>
</evidence>
<keyword evidence="3" id="KW-0813">Transport</keyword>
<feature type="compositionally biased region" description="Polar residues" evidence="10">
    <location>
        <begin position="418"/>
        <end position="427"/>
    </location>
</feature>
<dbReference type="PROSITE" id="PS50893">
    <property type="entry name" value="ABC_TRANSPORTER_2"/>
    <property type="match status" value="1"/>
</dbReference>
<keyword evidence="6" id="KW-0547">Nucleotide-binding</keyword>
<dbReference type="Proteomes" id="UP000436088">
    <property type="component" value="Unassembled WGS sequence"/>
</dbReference>
<dbReference type="PANTHER" id="PTHR19241">
    <property type="entry name" value="ATP-BINDING CASSETTE TRANSPORTER"/>
    <property type="match status" value="1"/>
</dbReference>
<organism evidence="13 14">
    <name type="scientific">Hibiscus syriacus</name>
    <name type="common">Rose of Sharon</name>
    <dbReference type="NCBI Taxonomy" id="106335"/>
    <lineage>
        <taxon>Eukaryota</taxon>
        <taxon>Viridiplantae</taxon>
        <taxon>Streptophyta</taxon>
        <taxon>Embryophyta</taxon>
        <taxon>Tracheophyta</taxon>
        <taxon>Spermatophyta</taxon>
        <taxon>Magnoliopsida</taxon>
        <taxon>eudicotyledons</taxon>
        <taxon>Gunneridae</taxon>
        <taxon>Pentapetalae</taxon>
        <taxon>rosids</taxon>
        <taxon>malvids</taxon>
        <taxon>Malvales</taxon>
        <taxon>Malvaceae</taxon>
        <taxon>Malvoideae</taxon>
        <taxon>Hibiscus</taxon>
    </lineage>
</organism>
<evidence type="ECO:0000256" key="1">
    <source>
        <dbReference type="ARBA" id="ARBA00004141"/>
    </source>
</evidence>
<evidence type="ECO:0000256" key="4">
    <source>
        <dbReference type="ARBA" id="ARBA00022692"/>
    </source>
</evidence>
<accession>A0A6A2ZGD5</accession>
<dbReference type="AlphaFoldDB" id="A0A6A2ZGD5"/>
<evidence type="ECO:0000256" key="2">
    <source>
        <dbReference type="ARBA" id="ARBA00006012"/>
    </source>
</evidence>
<evidence type="ECO:0000256" key="9">
    <source>
        <dbReference type="ARBA" id="ARBA00023136"/>
    </source>
</evidence>
<evidence type="ECO:0000256" key="5">
    <source>
        <dbReference type="ARBA" id="ARBA00022737"/>
    </source>
</evidence>
<dbReference type="SUPFAM" id="SSF52540">
    <property type="entry name" value="P-loop containing nucleoside triphosphate hydrolases"/>
    <property type="match status" value="1"/>
</dbReference>
<keyword evidence="8 11" id="KW-1133">Transmembrane helix</keyword>
<evidence type="ECO:0000256" key="11">
    <source>
        <dbReference type="SAM" id="Phobius"/>
    </source>
</evidence>
<evidence type="ECO:0000256" key="7">
    <source>
        <dbReference type="ARBA" id="ARBA00022840"/>
    </source>
</evidence>
<protein>
    <submittedName>
        <fullName evidence="13">Pleiotropic drug resistance protein 12</fullName>
    </submittedName>
</protein>
<feature type="region of interest" description="Disordered" evidence="10">
    <location>
        <begin position="412"/>
        <end position="439"/>
    </location>
</feature>
<dbReference type="Gene3D" id="3.40.50.300">
    <property type="entry name" value="P-loop containing nucleotide triphosphate hydrolases"/>
    <property type="match status" value="1"/>
</dbReference>
<feature type="transmembrane region" description="Helical" evidence="11">
    <location>
        <begin position="375"/>
        <end position="402"/>
    </location>
</feature>
<dbReference type="InterPro" id="IPR034003">
    <property type="entry name" value="ABCG_PDR_2"/>
</dbReference>
<proteinExistence type="inferred from homology"/>
<feature type="compositionally biased region" description="Low complexity" evidence="10">
    <location>
        <begin position="428"/>
        <end position="439"/>
    </location>
</feature>
<gene>
    <name evidence="13" type="ORF">F3Y22_tig00110893pilonHSYRG01078</name>
</gene>
<dbReference type="InterPro" id="IPR013581">
    <property type="entry name" value="PDR_assoc"/>
</dbReference>
<comment type="caution">
    <text evidence="13">The sequence shown here is derived from an EMBL/GenBank/DDBJ whole genome shotgun (WGS) entry which is preliminary data.</text>
</comment>
<feature type="transmembrane region" description="Helical" evidence="11">
    <location>
        <begin position="293"/>
        <end position="314"/>
    </location>
</feature>
<evidence type="ECO:0000256" key="3">
    <source>
        <dbReference type="ARBA" id="ARBA00022448"/>
    </source>
</evidence>
<dbReference type="GO" id="GO:0005524">
    <property type="term" value="F:ATP binding"/>
    <property type="evidence" value="ECO:0007669"/>
    <property type="project" value="UniProtKB-KW"/>
</dbReference>
<dbReference type="Pfam" id="PF19055">
    <property type="entry name" value="ABC2_membrane_7"/>
    <property type="match status" value="1"/>
</dbReference>
<dbReference type="Pfam" id="PF08370">
    <property type="entry name" value="PDR_assoc"/>
    <property type="match status" value="1"/>
</dbReference>